<dbReference type="Proteomes" id="UP000050827">
    <property type="component" value="Unassembled WGS sequence"/>
</dbReference>
<keyword evidence="4" id="KW-1185">Reference proteome</keyword>
<dbReference type="InterPro" id="IPR025665">
    <property type="entry name" value="Beta-barrel_OMP_2"/>
</dbReference>
<dbReference type="STRING" id="346185.AAY42_03115"/>
<keyword evidence="1" id="KW-0732">Signal</keyword>
<evidence type="ECO:0000313" key="3">
    <source>
        <dbReference type="EMBL" id="KQC28997.1"/>
    </source>
</evidence>
<evidence type="ECO:0000256" key="1">
    <source>
        <dbReference type="SAM" id="SignalP"/>
    </source>
</evidence>
<organism evidence="3 4">
    <name type="scientific">Flagellimonas eckloniae</name>
    <dbReference type="NCBI Taxonomy" id="346185"/>
    <lineage>
        <taxon>Bacteria</taxon>
        <taxon>Pseudomonadati</taxon>
        <taxon>Bacteroidota</taxon>
        <taxon>Flavobacteriia</taxon>
        <taxon>Flavobacteriales</taxon>
        <taxon>Flavobacteriaceae</taxon>
        <taxon>Flagellimonas</taxon>
    </lineage>
</organism>
<evidence type="ECO:0000313" key="4">
    <source>
        <dbReference type="Proteomes" id="UP000050827"/>
    </source>
</evidence>
<feature type="chain" id="PRO_5006188980" description="Outer membrane protein beta-barrel domain-containing protein" evidence="1">
    <location>
        <begin position="23"/>
        <end position="249"/>
    </location>
</feature>
<dbReference type="RefSeq" id="WP_055392545.1">
    <property type="nucleotide sequence ID" value="NZ_LCTZ01000002.1"/>
</dbReference>
<comment type="caution">
    <text evidence="3">The sequence shown here is derived from an EMBL/GenBank/DDBJ whole genome shotgun (WGS) entry which is preliminary data.</text>
</comment>
<reference evidence="3 4" key="1">
    <citation type="submission" date="2015-04" db="EMBL/GenBank/DDBJ databases">
        <title>Complete genome of flavobacterium.</title>
        <authorList>
            <person name="Kwon Y.M."/>
            <person name="Kim S.-J."/>
        </authorList>
    </citation>
    <scope>NUCLEOTIDE SEQUENCE [LARGE SCALE GENOMIC DNA]</scope>
    <source>
        <strain evidence="3 4">DK169</strain>
    </source>
</reference>
<feature type="domain" description="Outer membrane protein beta-barrel" evidence="2">
    <location>
        <begin position="33"/>
        <end position="219"/>
    </location>
</feature>
<protein>
    <recommendedName>
        <fullName evidence="2">Outer membrane protein beta-barrel domain-containing protein</fullName>
    </recommendedName>
</protein>
<proteinExistence type="predicted"/>
<dbReference type="Pfam" id="PF13568">
    <property type="entry name" value="OMP_b-brl_2"/>
    <property type="match status" value="1"/>
</dbReference>
<feature type="signal peptide" evidence="1">
    <location>
        <begin position="1"/>
        <end position="22"/>
    </location>
</feature>
<accession>A0A0Q1BWL4</accession>
<name>A0A0Q1BWL4_9FLAO</name>
<sequence>MKHILFITSVLCFLIFPLKGIAQDTDEATNSDGSIIVGARVGGSFSQFAQPGTVITGNIGAFGRYEALPYMQVQLDLGYDVFGGGRTDLNRELPEPANTTQAGILTQLEYLNRQVFFHSVAGRLSARFSLPELNGAAVQPRLIVGGNLNYIFRGRENRDQYMVFDDGSRIILSNDWEEVGADYKSINLGAHFGLGIDFNLTNGETFSVEFIYDRGFTDLNNITIGQPENIEVIRTNRFGISFTYTILNF</sequence>
<gene>
    <name evidence="3" type="ORF">AAY42_03115</name>
</gene>
<dbReference type="OrthoDB" id="947434at2"/>
<dbReference type="AlphaFoldDB" id="A0A0Q1BWL4"/>
<evidence type="ECO:0000259" key="2">
    <source>
        <dbReference type="Pfam" id="PF13568"/>
    </source>
</evidence>
<dbReference type="EMBL" id="LCTZ01000002">
    <property type="protein sequence ID" value="KQC28997.1"/>
    <property type="molecule type" value="Genomic_DNA"/>
</dbReference>